<dbReference type="AlphaFoldDB" id="A0A246FN57"/>
<organism evidence="3 4">
    <name type="scientific">Hymenobacter amundsenii</name>
    <dbReference type="NCBI Taxonomy" id="2006685"/>
    <lineage>
        <taxon>Bacteria</taxon>
        <taxon>Pseudomonadati</taxon>
        <taxon>Bacteroidota</taxon>
        <taxon>Cytophagia</taxon>
        <taxon>Cytophagales</taxon>
        <taxon>Hymenobacteraceae</taxon>
        <taxon>Hymenobacter</taxon>
    </lineage>
</organism>
<protein>
    <submittedName>
        <fullName evidence="3">Response regulator</fullName>
    </submittedName>
</protein>
<dbReference type="EMBL" id="NIRR01000005">
    <property type="protein sequence ID" value="OWP64163.1"/>
    <property type="molecule type" value="Genomic_DNA"/>
</dbReference>
<accession>A0A246FN57</accession>
<proteinExistence type="predicted"/>
<keyword evidence="4" id="KW-1185">Reference proteome</keyword>
<dbReference type="InterPro" id="IPR001789">
    <property type="entry name" value="Sig_transdc_resp-reg_receiver"/>
</dbReference>
<dbReference type="GO" id="GO:0000160">
    <property type="term" value="P:phosphorelay signal transduction system"/>
    <property type="evidence" value="ECO:0007669"/>
    <property type="project" value="InterPro"/>
</dbReference>
<reference evidence="3 4" key="1">
    <citation type="submission" date="2017-06" db="EMBL/GenBank/DDBJ databases">
        <title>Hymenobacter amundsenii sp. nov. isolated from regoliths in Antarctica.</title>
        <authorList>
            <person name="Sedlacek I."/>
            <person name="Kralova S."/>
            <person name="Pantucek R."/>
            <person name="Svec P."/>
            <person name="Holochova P."/>
            <person name="Stankova E."/>
            <person name="Vrbovska V."/>
            <person name="Busse H.-J."/>
        </authorList>
    </citation>
    <scope>NUCLEOTIDE SEQUENCE [LARGE SCALE GENOMIC DNA]</scope>
    <source>
        <strain evidence="3 4">CCM 8682</strain>
    </source>
</reference>
<dbReference type="Proteomes" id="UP000197277">
    <property type="component" value="Unassembled WGS sequence"/>
</dbReference>
<evidence type="ECO:0000313" key="3">
    <source>
        <dbReference type="EMBL" id="OWP64163.1"/>
    </source>
</evidence>
<evidence type="ECO:0000313" key="4">
    <source>
        <dbReference type="Proteomes" id="UP000197277"/>
    </source>
</evidence>
<dbReference type="SUPFAM" id="SSF52172">
    <property type="entry name" value="CheY-like"/>
    <property type="match status" value="1"/>
</dbReference>
<dbReference type="OrthoDB" id="1524091at2"/>
<keyword evidence="1" id="KW-0597">Phosphoprotein</keyword>
<dbReference type="Pfam" id="PF00072">
    <property type="entry name" value="Response_reg"/>
    <property type="match status" value="1"/>
</dbReference>
<name>A0A246FN57_9BACT</name>
<evidence type="ECO:0000259" key="2">
    <source>
        <dbReference type="PROSITE" id="PS50110"/>
    </source>
</evidence>
<comment type="caution">
    <text evidence="3">The sequence shown here is derived from an EMBL/GenBank/DDBJ whole genome shotgun (WGS) entry which is preliminary data.</text>
</comment>
<sequence>MGMKTYLIDDDKLGIYLTEQLLRAEGFSNSISSFESAREALDKLLGEKADTTPQVIFLDLNMPLMDGWQFLEALQPYRERLLGHCSIYILTSSLALADLEKSRHYDLVTGLIHKPIDSGEIRAIQAQLQPTTGPSSGPAAPSRP</sequence>
<dbReference type="InterPro" id="IPR011006">
    <property type="entry name" value="CheY-like_superfamily"/>
</dbReference>
<gene>
    <name evidence="3" type="ORF">CDA63_05395</name>
</gene>
<dbReference type="Gene3D" id="3.40.50.2300">
    <property type="match status" value="1"/>
</dbReference>
<dbReference type="PANTHER" id="PTHR44520">
    <property type="entry name" value="RESPONSE REGULATOR RCP1-RELATED"/>
    <property type="match status" value="1"/>
</dbReference>
<dbReference type="SMART" id="SM00448">
    <property type="entry name" value="REC"/>
    <property type="match status" value="1"/>
</dbReference>
<feature type="modified residue" description="4-aspartylphosphate" evidence="1">
    <location>
        <position position="59"/>
    </location>
</feature>
<evidence type="ECO:0000256" key="1">
    <source>
        <dbReference type="PROSITE-ProRule" id="PRU00169"/>
    </source>
</evidence>
<dbReference type="InterPro" id="IPR052893">
    <property type="entry name" value="TCS_response_regulator"/>
</dbReference>
<dbReference type="PANTHER" id="PTHR44520:SF2">
    <property type="entry name" value="RESPONSE REGULATOR RCP1"/>
    <property type="match status" value="1"/>
</dbReference>
<dbReference type="PROSITE" id="PS50110">
    <property type="entry name" value="RESPONSE_REGULATORY"/>
    <property type="match status" value="1"/>
</dbReference>
<feature type="domain" description="Response regulatory" evidence="2">
    <location>
        <begin position="4"/>
        <end position="129"/>
    </location>
</feature>